<accession>A0A0F9E5E3</accession>
<evidence type="ECO:0000256" key="1">
    <source>
        <dbReference type="SAM" id="Phobius"/>
    </source>
</evidence>
<proteinExistence type="predicted"/>
<reference evidence="2" key="1">
    <citation type="journal article" date="2015" name="Nature">
        <title>Complex archaea that bridge the gap between prokaryotes and eukaryotes.</title>
        <authorList>
            <person name="Spang A."/>
            <person name="Saw J.H."/>
            <person name="Jorgensen S.L."/>
            <person name="Zaremba-Niedzwiedzka K."/>
            <person name="Martijn J."/>
            <person name="Lind A.E."/>
            <person name="van Eijk R."/>
            <person name="Schleper C."/>
            <person name="Guy L."/>
            <person name="Ettema T.J."/>
        </authorList>
    </citation>
    <scope>NUCLEOTIDE SEQUENCE</scope>
</reference>
<feature type="transmembrane region" description="Helical" evidence="1">
    <location>
        <begin position="6"/>
        <end position="26"/>
    </location>
</feature>
<gene>
    <name evidence="2" type="ORF">LCGC14_2195440</name>
</gene>
<protein>
    <submittedName>
        <fullName evidence="2">Uncharacterized protein</fullName>
    </submittedName>
</protein>
<name>A0A0F9E5E3_9ZZZZ</name>
<dbReference type="EMBL" id="LAZR01028824">
    <property type="protein sequence ID" value="KKL61421.1"/>
    <property type="molecule type" value="Genomic_DNA"/>
</dbReference>
<keyword evidence="1" id="KW-0472">Membrane</keyword>
<keyword evidence="1" id="KW-1133">Transmembrane helix</keyword>
<feature type="non-terminal residue" evidence="2">
    <location>
        <position position="82"/>
    </location>
</feature>
<evidence type="ECO:0000313" key="2">
    <source>
        <dbReference type="EMBL" id="KKL61421.1"/>
    </source>
</evidence>
<comment type="caution">
    <text evidence="2">The sequence shown here is derived from an EMBL/GenBank/DDBJ whole genome shotgun (WGS) entry which is preliminary data.</text>
</comment>
<keyword evidence="1" id="KW-0812">Transmembrane</keyword>
<dbReference type="AlphaFoldDB" id="A0A0F9E5E3"/>
<organism evidence="2">
    <name type="scientific">marine sediment metagenome</name>
    <dbReference type="NCBI Taxonomy" id="412755"/>
    <lineage>
        <taxon>unclassified sequences</taxon>
        <taxon>metagenomes</taxon>
        <taxon>ecological metagenomes</taxon>
    </lineage>
</organism>
<sequence>MERMTIAIAALMIFSAAMFFAIGYGISSVENLSRRKVFNQTHEVFCKECCWSWSPTMKDKGEVNIIYTCSKNKGQLWNRVHF</sequence>